<dbReference type="EMBL" id="PDJJ01000001">
    <property type="protein sequence ID" value="PFG43570.1"/>
    <property type="molecule type" value="Genomic_DNA"/>
</dbReference>
<accession>A0A2A9EZ82</accession>
<name>A0A2A9EZ82_9MICO</name>
<gene>
    <name evidence="1" type="ORF">ATJ88_2269</name>
</gene>
<protein>
    <recommendedName>
        <fullName evidence="3">Polyketide cyclase/dehydrase/lipid transport protein</fullName>
    </recommendedName>
</protein>
<evidence type="ECO:0000313" key="1">
    <source>
        <dbReference type="EMBL" id="PFG43570.1"/>
    </source>
</evidence>
<dbReference type="SUPFAM" id="SSF55961">
    <property type="entry name" value="Bet v1-like"/>
    <property type="match status" value="1"/>
</dbReference>
<dbReference type="RefSeq" id="WP_211287502.1">
    <property type="nucleotide sequence ID" value="NZ_PDJJ01000001.1"/>
</dbReference>
<keyword evidence="2" id="KW-1185">Reference proteome</keyword>
<reference evidence="1 2" key="1">
    <citation type="submission" date="2017-10" db="EMBL/GenBank/DDBJ databases">
        <title>Sequencing the genomes of 1000 actinobacteria strains.</title>
        <authorList>
            <person name="Klenk H.-P."/>
        </authorList>
    </citation>
    <scope>NUCLEOTIDE SEQUENCE [LARGE SCALE GENOMIC DNA]</scope>
    <source>
        <strain evidence="1 2">DSM 21863</strain>
    </source>
</reference>
<dbReference type="AlphaFoldDB" id="A0A2A9EZ82"/>
<evidence type="ECO:0008006" key="3">
    <source>
        <dbReference type="Google" id="ProtNLM"/>
    </source>
</evidence>
<dbReference type="Proteomes" id="UP000224130">
    <property type="component" value="Unassembled WGS sequence"/>
</dbReference>
<dbReference type="Gene3D" id="3.30.530.20">
    <property type="match status" value="1"/>
</dbReference>
<dbReference type="InterPro" id="IPR023393">
    <property type="entry name" value="START-like_dom_sf"/>
</dbReference>
<comment type="caution">
    <text evidence="1">The sequence shown here is derived from an EMBL/GenBank/DDBJ whole genome shotgun (WGS) entry which is preliminary data.</text>
</comment>
<organism evidence="1 2">
    <name type="scientific">Isoptericola jiangsuensis</name>
    <dbReference type="NCBI Taxonomy" id="548579"/>
    <lineage>
        <taxon>Bacteria</taxon>
        <taxon>Bacillati</taxon>
        <taxon>Actinomycetota</taxon>
        <taxon>Actinomycetes</taxon>
        <taxon>Micrococcales</taxon>
        <taxon>Promicromonosporaceae</taxon>
        <taxon>Isoptericola</taxon>
    </lineage>
</organism>
<dbReference type="CDD" id="cd07820">
    <property type="entry name" value="SRPBCC_3"/>
    <property type="match status" value="1"/>
</dbReference>
<proteinExistence type="predicted"/>
<sequence length="104" mass="11599">MPSFTLVTEIPAPPERCFAASLSVDAHTASMGASGERAVAGVTSGVLRPGDTVTWQARHFGLPFRMTARVTAHDAPHRFVDEQVSGPFRRWWHEHRFDDRRSGR</sequence>
<evidence type="ECO:0000313" key="2">
    <source>
        <dbReference type="Proteomes" id="UP000224130"/>
    </source>
</evidence>